<organism evidence="1 2">
    <name type="scientific">Cupriavidus pampae</name>
    <dbReference type="NCBI Taxonomy" id="659251"/>
    <lineage>
        <taxon>Bacteria</taxon>
        <taxon>Pseudomonadati</taxon>
        <taxon>Pseudomonadota</taxon>
        <taxon>Betaproteobacteria</taxon>
        <taxon>Burkholderiales</taxon>
        <taxon>Burkholderiaceae</taxon>
        <taxon>Cupriavidus</taxon>
    </lineage>
</organism>
<dbReference type="Proteomes" id="UP000706525">
    <property type="component" value="Unassembled WGS sequence"/>
</dbReference>
<evidence type="ECO:0008006" key="3">
    <source>
        <dbReference type="Google" id="ProtNLM"/>
    </source>
</evidence>
<dbReference type="EMBL" id="CAJZAG010000007">
    <property type="protein sequence ID" value="CAG9176747.1"/>
    <property type="molecule type" value="Genomic_DNA"/>
</dbReference>
<keyword evidence="2" id="KW-1185">Reference proteome</keyword>
<evidence type="ECO:0000313" key="1">
    <source>
        <dbReference type="EMBL" id="CAG9176747.1"/>
    </source>
</evidence>
<comment type="caution">
    <text evidence="1">The sequence shown here is derived from an EMBL/GenBank/DDBJ whole genome shotgun (WGS) entry which is preliminary data.</text>
</comment>
<protein>
    <recommendedName>
        <fullName evidence="3">30S ribosomal protein S15</fullName>
    </recommendedName>
</protein>
<name>A0ABN7YTF2_9BURK</name>
<proteinExistence type="predicted"/>
<evidence type="ECO:0000313" key="2">
    <source>
        <dbReference type="Proteomes" id="UP000706525"/>
    </source>
</evidence>
<reference evidence="1 2" key="1">
    <citation type="submission" date="2021-08" db="EMBL/GenBank/DDBJ databases">
        <authorList>
            <person name="Peeters C."/>
        </authorList>
    </citation>
    <scope>NUCLEOTIDE SEQUENCE [LARGE SCALE GENOMIC DNA]</scope>
    <source>
        <strain evidence="1 2">LMG 32289</strain>
    </source>
</reference>
<sequence length="34" mass="3951">MGDIRRLHEAMRALRTLLTKYAETKGDAEYAIKK</sequence>
<gene>
    <name evidence="1" type="ORF">LMG32289_03626</name>
</gene>
<accession>A0ABN7YTF2</accession>